<evidence type="ECO:0000256" key="1">
    <source>
        <dbReference type="ARBA" id="ARBA00004141"/>
    </source>
</evidence>
<accession>A0ABQ3Z8L7</accession>
<organism evidence="8 9">
    <name type="scientific">Paractinoplanes durhamensis</name>
    <dbReference type="NCBI Taxonomy" id="113563"/>
    <lineage>
        <taxon>Bacteria</taxon>
        <taxon>Bacillati</taxon>
        <taxon>Actinomycetota</taxon>
        <taxon>Actinomycetes</taxon>
        <taxon>Micromonosporales</taxon>
        <taxon>Micromonosporaceae</taxon>
        <taxon>Paractinoplanes</taxon>
    </lineage>
</organism>
<evidence type="ECO:0000256" key="6">
    <source>
        <dbReference type="RuleBase" id="RU361157"/>
    </source>
</evidence>
<keyword evidence="5" id="KW-0046">Antibiotic resistance</keyword>
<dbReference type="PANTHER" id="PTHR43229">
    <property type="entry name" value="NODULATION PROTEIN J"/>
    <property type="match status" value="1"/>
</dbReference>
<keyword evidence="6" id="KW-1003">Cell membrane</keyword>
<sequence length="252" mass="27259">MVAGAYVLEYHLVNYRRTWRSSALSTLVLPLLTMLGFGVGVGSYVSGGVEGAPYLDWIVPGLIASTAVQTAIGEATWPVLSYFEWLKVYFAQAAAPLRVADILGGHLAFMAFRVLTAAAAFLVVAAVFGTIHSWWAPLTLVVSVLTGLAVAAPSVAYSSSISSDSYLAILMRFAVLPMSLFSGVFFPVESLPVVLRWAAYVLPLWHGVDLSRDAMLGLAPGWIGLLHVVYLLIWCVAGWAVAHRCFRRRLVV</sequence>
<evidence type="ECO:0000313" key="8">
    <source>
        <dbReference type="EMBL" id="GIE06162.1"/>
    </source>
</evidence>
<dbReference type="PRINTS" id="PR00164">
    <property type="entry name" value="ABC2TRNSPORT"/>
</dbReference>
<evidence type="ECO:0000259" key="7">
    <source>
        <dbReference type="PROSITE" id="PS51012"/>
    </source>
</evidence>
<dbReference type="PIRSF" id="PIRSF006648">
    <property type="entry name" value="DrrB"/>
    <property type="match status" value="1"/>
</dbReference>
<protein>
    <recommendedName>
        <fullName evidence="6">Transport permease protein</fullName>
    </recommendedName>
</protein>
<dbReference type="Proteomes" id="UP000637628">
    <property type="component" value="Unassembled WGS sequence"/>
</dbReference>
<feature type="transmembrane region" description="Helical" evidence="6">
    <location>
        <begin position="134"/>
        <end position="157"/>
    </location>
</feature>
<feature type="transmembrane region" description="Helical" evidence="6">
    <location>
        <begin position="24"/>
        <end position="45"/>
    </location>
</feature>
<dbReference type="PANTHER" id="PTHR43229:SF2">
    <property type="entry name" value="NODULATION PROTEIN J"/>
    <property type="match status" value="1"/>
</dbReference>
<gene>
    <name evidence="8" type="ORF">Adu01nite_75120</name>
</gene>
<comment type="similarity">
    <text evidence="6">Belongs to the ABC-2 integral membrane protein family.</text>
</comment>
<comment type="caution">
    <text evidence="6">Lacks conserved residue(s) required for the propagation of feature annotation.</text>
</comment>
<keyword evidence="6" id="KW-0813">Transport</keyword>
<dbReference type="InterPro" id="IPR047817">
    <property type="entry name" value="ABC2_TM_bact-type"/>
</dbReference>
<evidence type="ECO:0000313" key="9">
    <source>
        <dbReference type="Proteomes" id="UP000637628"/>
    </source>
</evidence>
<evidence type="ECO:0000256" key="2">
    <source>
        <dbReference type="ARBA" id="ARBA00022692"/>
    </source>
</evidence>
<comment type="subcellular location">
    <subcellularLocation>
        <location evidence="6">Cell membrane</location>
        <topology evidence="6">Multi-pass membrane protein</topology>
    </subcellularLocation>
    <subcellularLocation>
        <location evidence="1">Membrane</location>
        <topology evidence="1">Multi-pass membrane protein</topology>
    </subcellularLocation>
</comment>
<keyword evidence="2 6" id="KW-0812">Transmembrane</keyword>
<feature type="transmembrane region" description="Helical" evidence="6">
    <location>
        <begin position="107"/>
        <end position="128"/>
    </location>
</feature>
<keyword evidence="4 6" id="KW-0472">Membrane</keyword>
<feature type="transmembrane region" description="Helical" evidence="6">
    <location>
        <begin position="57"/>
        <end position="80"/>
    </location>
</feature>
<proteinExistence type="inferred from homology"/>
<dbReference type="EMBL" id="BOML01000059">
    <property type="protein sequence ID" value="GIE06162.1"/>
    <property type="molecule type" value="Genomic_DNA"/>
</dbReference>
<feature type="transmembrane region" description="Helical" evidence="6">
    <location>
        <begin position="222"/>
        <end position="242"/>
    </location>
</feature>
<keyword evidence="9" id="KW-1185">Reference proteome</keyword>
<comment type="caution">
    <text evidence="8">The sequence shown here is derived from an EMBL/GenBank/DDBJ whole genome shotgun (WGS) entry which is preliminary data.</text>
</comment>
<name>A0ABQ3Z8L7_9ACTN</name>
<keyword evidence="3 6" id="KW-1133">Transmembrane helix</keyword>
<dbReference type="RefSeq" id="WP_203734009.1">
    <property type="nucleotide sequence ID" value="NZ_BAAATX010000022.1"/>
</dbReference>
<dbReference type="InterPro" id="IPR000412">
    <property type="entry name" value="ABC_2_transport"/>
</dbReference>
<evidence type="ECO:0000256" key="3">
    <source>
        <dbReference type="ARBA" id="ARBA00022989"/>
    </source>
</evidence>
<dbReference type="InterPro" id="IPR051784">
    <property type="entry name" value="Nod_factor_ABC_transporter"/>
</dbReference>
<evidence type="ECO:0000256" key="4">
    <source>
        <dbReference type="ARBA" id="ARBA00023136"/>
    </source>
</evidence>
<feature type="domain" description="ABC transmembrane type-2" evidence="7">
    <location>
        <begin position="21"/>
        <end position="249"/>
    </location>
</feature>
<dbReference type="Pfam" id="PF01061">
    <property type="entry name" value="ABC2_membrane"/>
    <property type="match status" value="1"/>
</dbReference>
<dbReference type="PROSITE" id="PS51012">
    <property type="entry name" value="ABC_TM2"/>
    <property type="match status" value="1"/>
</dbReference>
<dbReference type="InterPro" id="IPR013525">
    <property type="entry name" value="ABC2_TM"/>
</dbReference>
<reference evidence="8 9" key="1">
    <citation type="submission" date="2021-01" db="EMBL/GenBank/DDBJ databases">
        <title>Whole genome shotgun sequence of Actinoplanes durhamensis NBRC 14914.</title>
        <authorList>
            <person name="Komaki H."/>
            <person name="Tamura T."/>
        </authorList>
    </citation>
    <scope>NUCLEOTIDE SEQUENCE [LARGE SCALE GENOMIC DNA]</scope>
    <source>
        <strain evidence="8 9">NBRC 14914</strain>
    </source>
</reference>
<evidence type="ECO:0000256" key="5">
    <source>
        <dbReference type="ARBA" id="ARBA00023251"/>
    </source>
</evidence>